<reference evidence="4 5" key="1">
    <citation type="submission" date="2016-04" db="EMBL/GenBank/DDBJ databases">
        <title>Complete genome sequence of Fictibacillus phosphorivorans G25-29, a strain toxic to nematodes.</title>
        <authorList>
            <person name="Zheng Z."/>
        </authorList>
    </citation>
    <scope>NUCLEOTIDE SEQUENCE [LARGE SCALE GENOMIC DNA]</scope>
    <source>
        <strain evidence="4 5">G25-29</strain>
    </source>
</reference>
<dbReference type="EMBL" id="CP015378">
    <property type="protein sequence ID" value="ANC77382.1"/>
    <property type="molecule type" value="Genomic_DNA"/>
</dbReference>
<dbReference type="InterPro" id="IPR012338">
    <property type="entry name" value="Beta-lactam/transpept-like"/>
</dbReference>
<organism evidence="4 5">
    <name type="scientific">Fictibacillus phosphorivorans</name>
    <dbReference type="NCBI Taxonomy" id="1221500"/>
    <lineage>
        <taxon>Bacteria</taxon>
        <taxon>Bacillati</taxon>
        <taxon>Bacillota</taxon>
        <taxon>Bacilli</taxon>
        <taxon>Bacillales</taxon>
        <taxon>Fictibacillaceae</taxon>
        <taxon>Fictibacillus</taxon>
    </lineage>
</organism>
<dbReference type="AlphaFoldDB" id="A0A160IP28"/>
<evidence type="ECO:0000259" key="3">
    <source>
        <dbReference type="Pfam" id="PF00144"/>
    </source>
</evidence>
<proteinExistence type="predicted"/>
<name>A0A160IP28_9BACL</name>
<evidence type="ECO:0000256" key="2">
    <source>
        <dbReference type="ARBA" id="ARBA00023136"/>
    </source>
</evidence>
<dbReference type="Proteomes" id="UP000076623">
    <property type="component" value="Chromosome"/>
</dbReference>
<keyword evidence="5" id="KW-1185">Reference proteome</keyword>
<protein>
    <submittedName>
        <fullName evidence="4">Penicillin-binding protein</fullName>
    </submittedName>
</protein>
<dbReference type="Pfam" id="PF00144">
    <property type="entry name" value="Beta-lactamase"/>
    <property type="match status" value="1"/>
</dbReference>
<accession>A0A160IP28</accession>
<dbReference type="InterPro" id="IPR050491">
    <property type="entry name" value="AmpC-like"/>
</dbReference>
<dbReference type="InterPro" id="IPR001466">
    <property type="entry name" value="Beta-lactam-related"/>
</dbReference>
<dbReference type="PANTHER" id="PTHR46825:SF11">
    <property type="entry name" value="PENICILLIN-BINDING PROTEIN 4"/>
    <property type="match status" value="1"/>
</dbReference>
<dbReference type="GO" id="GO:0016020">
    <property type="term" value="C:membrane"/>
    <property type="evidence" value="ECO:0007669"/>
    <property type="project" value="UniProtKB-SubCell"/>
</dbReference>
<sequence>MNVILEEKIKDVIDQIDFSGVVYVEENGKGIFESAWNFANRSDQIENKIDTRFGIASGCKLFTAVAIYQLVEKGMISFDKKLIDCLDIPFKHISSEVTVHHLLTHTSGIPDYFDEEFMDDFEELWVENPMYHIRRLEDFLPLFQDQPMKNQVGASFSYNNAGFILLGLIVEKASGLDFSDYVQKNIFDKADMTDSGYFSFDSLPANTATGYIENSDGTWKTNIYSLPVKGGADGGAFVTAYDMSKFWRALMGYQLLNERNTRQLLTPYTQVNETSFYGYGIWIKKNIENNIFKYHVMGYDPGVSFHSAHYPDVSINVVICSNKSDGAFDIMKVIEEEVTNKIAVKK</sequence>
<comment type="subcellular location">
    <subcellularLocation>
        <location evidence="1">Membrane</location>
    </subcellularLocation>
</comment>
<dbReference type="RefSeq" id="WP_066394925.1">
    <property type="nucleotide sequence ID" value="NZ_CP015378.1"/>
</dbReference>
<evidence type="ECO:0000313" key="4">
    <source>
        <dbReference type="EMBL" id="ANC77382.1"/>
    </source>
</evidence>
<keyword evidence="2" id="KW-0472">Membrane</keyword>
<evidence type="ECO:0000256" key="1">
    <source>
        <dbReference type="ARBA" id="ARBA00004370"/>
    </source>
</evidence>
<feature type="domain" description="Beta-lactamase-related" evidence="3">
    <location>
        <begin position="10"/>
        <end position="326"/>
    </location>
</feature>
<dbReference type="SUPFAM" id="SSF56601">
    <property type="entry name" value="beta-lactamase/transpeptidase-like"/>
    <property type="match status" value="1"/>
</dbReference>
<dbReference type="KEGG" id="fpn:ABE65_011445"/>
<evidence type="ECO:0000313" key="5">
    <source>
        <dbReference type="Proteomes" id="UP000076623"/>
    </source>
</evidence>
<dbReference type="STRING" id="1221500.ABE65_011445"/>
<gene>
    <name evidence="4" type="ORF">ABE65_011445</name>
</gene>
<dbReference type="PANTHER" id="PTHR46825">
    <property type="entry name" value="D-ALANYL-D-ALANINE-CARBOXYPEPTIDASE/ENDOPEPTIDASE AMPH"/>
    <property type="match status" value="1"/>
</dbReference>
<dbReference type="Gene3D" id="3.40.710.10">
    <property type="entry name" value="DD-peptidase/beta-lactamase superfamily"/>
    <property type="match status" value="1"/>
</dbReference>